<dbReference type="InterPro" id="IPR025698">
    <property type="entry name" value="2TM_dom"/>
</dbReference>
<proteinExistence type="predicted"/>
<dbReference type="RefSeq" id="WP_089260049.1">
    <property type="nucleotide sequence ID" value="NZ_FZNV01000002.1"/>
</dbReference>
<feature type="domain" description="2TM" evidence="2">
    <location>
        <begin position="11"/>
        <end position="112"/>
    </location>
</feature>
<keyword evidence="1" id="KW-0812">Transmembrane</keyword>
<keyword evidence="1" id="KW-0472">Membrane</keyword>
<protein>
    <submittedName>
        <fullName evidence="3">2TM domain-containing protein</fullName>
    </submittedName>
</protein>
<keyword evidence="4" id="KW-1185">Reference proteome</keyword>
<dbReference type="Pfam" id="PF13239">
    <property type="entry name" value="2TM"/>
    <property type="match status" value="1"/>
</dbReference>
<evidence type="ECO:0000259" key="2">
    <source>
        <dbReference type="Pfam" id="PF13239"/>
    </source>
</evidence>
<accession>A0ABY1SFK2</accession>
<organism evidence="3 4">
    <name type="scientific">Maribacter sedimenticola</name>
    <dbReference type="NCBI Taxonomy" id="228956"/>
    <lineage>
        <taxon>Bacteria</taxon>
        <taxon>Pseudomonadati</taxon>
        <taxon>Bacteroidota</taxon>
        <taxon>Flavobacteriia</taxon>
        <taxon>Flavobacteriales</taxon>
        <taxon>Flavobacteriaceae</taxon>
        <taxon>Maribacter</taxon>
    </lineage>
</organism>
<reference evidence="3 4" key="1">
    <citation type="submission" date="2017-06" db="EMBL/GenBank/DDBJ databases">
        <authorList>
            <person name="Varghese N."/>
            <person name="Submissions S."/>
        </authorList>
    </citation>
    <scope>NUCLEOTIDE SEQUENCE [LARGE SCALE GENOMIC DNA]</scope>
    <source>
        <strain evidence="3 4">DSM 19840</strain>
    </source>
</reference>
<evidence type="ECO:0000313" key="3">
    <source>
        <dbReference type="EMBL" id="SNR42258.1"/>
    </source>
</evidence>
<dbReference type="EMBL" id="FZNV01000002">
    <property type="protein sequence ID" value="SNR42258.1"/>
    <property type="molecule type" value="Genomic_DNA"/>
</dbReference>
<sequence length="116" mass="14042">MNKLEQHSKEKRALLRIESIKKFFKHCRLFITANVLILFVSKDIFNWFDIAAITDNGFKQWVMWNIASIPIIWSIVLTIHALVVFRIRLVRFKWTKPEMLIKWEQKMIQDIIQKEL</sequence>
<evidence type="ECO:0000256" key="1">
    <source>
        <dbReference type="SAM" id="Phobius"/>
    </source>
</evidence>
<feature type="transmembrane region" description="Helical" evidence="1">
    <location>
        <begin position="23"/>
        <end position="41"/>
    </location>
</feature>
<keyword evidence="1" id="KW-1133">Transmembrane helix</keyword>
<evidence type="ECO:0000313" key="4">
    <source>
        <dbReference type="Proteomes" id="UP000198337"/>
    </source>
</evidence>
<dbReference type="Proteomes" id="UP000198337">
    <property type="component" value="Unassembled WGS sequence"/>
</dbReference>
<gene>
    <name evidence="3" type="ORF">SAMN04488009_1573</name>
</gene>
<name>A0ABY1SFK2_9FLAO</name>
<feature type="transmembrane region" description="Helical" evidence="1">
    <location>
        <begin position="61"/>
        <end position="85"/>
    </location>
</feature>
<comment type="caution">
    <text evidence="3">The sequence shown here is derived from an EMBL/GenBank/DDBJ whole genome shotgun (WGS) entry which is preliminary data.</text>
</comment>